<dbReference type="InterPro" id="IPR000035">
    <property type="entry name" value="Alkylbase_DNA_glycsylse_CS"/>
</dbReference>
<reference evidence="6 7" key="1">
    <citation type="submission" date="2020-07" db="EMBL/GenBank/DDBJ databases">
        <title>The yeast mating-type switching endonuclease HO is a domesticated member of an unorthodox homing genetic element family.</title>
        <authorList>
            <person name="Coughlan A.Y."/>
            <person name="Lombardi L."/>
            <person name="Braun-Galleani S."/>
            <person name="Martos A.R."/>
            <person name="Galeote V."/>
            <person name="Bigey F."/>
            <person name="Dequin S."/>
            <person name="Byrne K.P."/>
            <person name="Wolfe K.H."/>
        </authorList>
    </citation>
    <scope>NUCLEOTIDE SEQUENCE [LARGE SCALE GENOMIC DNA]</scope>
    <source>
        <strain evidence="6 7">NRRL Y-6702</strain>
    </source>
</reference>
<dbReference type="GeneID" id="59234758"/>
<evidence type="ECO:0000256" key="4">
    <source>
        <dbReference type="SAM" id="Coils"/>
    </source>
</evidence>
<dbReference type="Proteomes" id="UP000509704">
    <property type="component" value="Chromosome 2"/>
</dbReference>
<comment type="similarity">
    <text evidence="1">Belongs to the alkylbase DNA glycosidase AlkA family.</text>
</comment>
<evidence type="ECO:0000313" key="6">
    <source>
        <dbReference type="EMBL" id="QLG71097.1"/>
    </source>
</evidence>
<feature type="coiled-coil region" evidence="4">
    <location>
        <begin position="33"/>
        <end position="60"/>
    </location>
</feature>
<feature type="domain" description="HhH-GPD" evidence="5">
    <location>
        <begin position="132"/>
        <end position="302"/>
    </location>
</feature>
<dbReference type="PANTHER" id="PTHR43003">
    <property type="entry name" value="DNA-3-METHYLADENINE GLYCOSYLASE"/>
    <property type="match status" value="1"/>
</dbReference>
<organism evidence="6 7">
    <name type="scientific">Zygotorulaspora mrakii</name>
    <name type="common">Zygosaccharomyces mrakii</name>
    <dbReference type="NCBI Taxonomy" id="42260"/>
    <lineage>
        <taxon>Eukaryota</taxon>
        <taxon>Fungi</taxon>
        <taxon>Dikarya</taxon>
        <taxon>Ascomycota</taxon>
        <taxon>Saccharomycotina</taxon>
        <taxon>Saccharomycetes</taxon>
        <taxon>Saccharomycetales</taxon>
        <taxon>Saccharomycetaceae</taxon>
        <taxon>Zygotorulaspora</taxon>
    </lineage>
</organism>
<evidence type="ECO:0000256" key="3">
    <source>
        <dbReference type="ARBA" id="ARBA00023204"/>
    </source>
</evidence>
<keyword evidence="4" id="KW-0175">Coiled coil</keyword>
<dbReference type="SUPFAM" id="SSF48150">
    <property type="entry name" value="DNA-glycosylase"/>
    <property type="match status" value="1"/>
</dbReference>
<dbReference type="Pfam" id="PF00730">
    <property type="entry name" value="HhH-GPD"/>
    <property type="match status" value="1"/>
</dbReference>
<dbReference type="KEGG" id="zmk:HG535_0B01350"/>
<accession>A0A7H9AY50</accession>
<dbReference type="InterPro" id="IPR051912">
    <property type="entry name" value="Alkylbase_DNA_Glycosylase/TA"/>
</dbReference>
<dbReference type="Gene3D" id="1.10.340.30">
    <property type="entry name" value="Hypothetical protein, domain 2"/>
    <property type="match status" value="1"/>
</dbReference>
<dbReference type="Gene3D" id="1.10.1670.40">
    <property type="match status" value="1"/>
</dbReference>
<dbReference type="AlphaFoldDB" id="A0A7H9AY50"/>
<evidence type="ECO:0000259" key="5">
    <source>
        <dbReference type="SMART" id="SM00478"/>
    </source>
</evidence>
<protein>
    <recommendedName>
        <fullName evidence="5">HhH-GPD domain-containing protein</fullName>
    </recommendedName>
</protein>
<dbReference type="RefSeq" id="XP_037142825.1">
    <property type="nucleotide sequence ID" value="XM_037286930.1"/>
</dbReference>
<dbReference type="GO" id="GO:0032131">
    <property type="term" value="F:alkylated DNA binding"/>
    <property type="evidence" value="ECO:0007669"/>
    <property type="project" value="TreeGrafter"/>
</dbReference>
<dbReference type="CDD" id="cd00056">
    <property type="entry name" value="ENDO3c"/>
    <property type="match status" value="1"/>
</dbReference>
<evidence type="ECO:0000256" key="1">
    <source>
        <dbReference type="ARBA" id="ARBA00010817"/>
    </source>
</evidence>
<dbReference type="GO" id="GO:0032993">
    <property type="term" value="C:protein-DNA complex"/>
    <property type="evidence" value="ECO:0007669"/>
    <property type="project" value="TreeGrafter"/>
</dbReference>
<dbReference type="SMART" id="SM00478">
    <property type="entry name" value="ENDO3c"/>
    <property type="match status" value="1"/>
</dbReference>
<keyword evidence="7" id="KW-1185">Reference proteome</keyword>
<dbReference type="GO" id="GO:0008725">
    <property type="term" value="F:DNA-3-methyladenine glycosylase activity"/>
    <property type="evidence" value="ECO:0007669"/>
    <property type="project" value="TreeGrafter"/>
</dbReference>
<dbReference type="PANTHER" id="PTHR43003:SF5">
    <property type="entry name" value="DNA-3-METHYLADENINE GLYCOSYLASE"/>
    <property type="match status" value="1"/>
</dbReference>
<evidence type="ECO:0000256" key="2">
    <source>
        <dbReference type="ARBA" id="ARBA00022763"/>
    </source>
</evidence>
<evidence type="ECO:0000313" key="7">
    <source>
        <dbReference type="Proteomes" id="UP000509704"/>
    </source>
</evidence>
<dbReference type="GO" id="GO:0005634">
    <property type="term" value="C:nucleus"/>
    <property type="evidence" value="ECO:0007669"/>
    <property type="project" value="TreeGrafter"/>
</dbReference>
<dbReference type="OrthoDB" id="415889at2759"/>
<sequence length="336" mass="38465">MTVLLGGLINKVALRIQKNIRDCTRSVSRKCQRTNFTAELKAMKRKLEENEDSTNTIKEEGTDRVSNTVSIIPEEFREKHIKEFGDACDHILKIDGDLLDAITQNDFPLFLKKDQVPKDTDHYFTKLASAILAQQISGAAAKSIKKRFMDHFGGEFPSAMDVHHELSDTERRQEIRACGLSGRKMIYLESLTDYFVNHAEEILSLFETKGNDDEVIQELTENIKGIGKWSAKMFLVTGLERMDIFASEDLGIARGCSNYLGTRPWLVKELIKNRISVKRSKIKHKKLNWKIYDDDLVEACADRFSPYRTVLMFILWRLSSTNVDAMAKNEADFSNK</sequence>
<dbReference type="InterPro" id="IPR003265">
    <property type="entry name" value="HhH-GPD_domain"/>
</dbReference>
<dbReference type="PROSITE" id="PS00516">
    <property type="entry name" value="ALKYLBASE_DNA_GLYCOS"/>
    <property type="match status" value="1"/>
</dbReference>
<dbReference type="GO" id="GO:0006307">
    <property type="term" value="P:DNA alkylation repair"/>
    <property type="evidence" value="ECO:0007669"/>
    <property type="project" value="TreeGrafter"/>
</dbReference>
<keyword evidence="3" id="KW-0234">DNA repair</keyword>
<keyword evidence="2" id="KW-0227">DNA damage</keyword>
<dbReference type="InterPro" id="IPR011257">
    <property type="entry name" value="DNA_glycosylase"/>
</dbReference>
<gene>
    <name evidence="6" type="ORF">HG535_0B01350</name>
</gene>
<dbReference type="GO" id="GO:0043916">
    <property type="term" value="F:DNA-7-methylguanine glycosylase activity"/>
    <property type="evidence" value="ECO:0007669"/>
    <property type="project" value="TreeGrafter"/>
</dbReference>
<proteinExistence type="inferred from homology"/>
<dbReference type="EMBL" id="CP058605">
    <property type="protein sequence ID" value="QLG71097.1"/>
    <property type="molecule type" value="Genomic_DNA"/>
</dbReference>
<name>A0A7H9AY50_ZYGMR</name>
<dbReference type="GO" id="GO:0006285">
    <property type="term" value="P:base-excision repair, AP site formation"/>
    <property type="evidence" value="ECO:0007669"/>
    <property type="project" value="TreeGrafter"/>
</dbReference>